<dbReference type="PRINTS" id="PR01988">
    <property type="entry name" value="EXPORTERBACE"/>
</dbReference>
<dbReference type="InterPro" id="IPR022324">
    <property type="entry name" value="Bacilysin_exporter_BacE_put"/>
</dbReference>
<evidence type="ECO:0000256" key="4">
    <source>
        <dbReference type="ARBA" id="ARBA00022719"/>
    </source>
</evidence>
<comment type="subcellular location">
    <subcellularLocation>
        <location evidence="1">Membrane</location>
        <topology evidence="1">Multi-pass membrane protein</topology>
    </subcellularLocation>
</comment>
<evidence type="ECO:0000259" key="11">
    <source>
        <dbReference type="Pfam" id="PF07884"/>
    </source>
</evidence>
<dbReference type="EMBL" id="CP032819">
    <property type="protein sequence ID" value="AZS28981.1"/>
    <property type="molecule type" value="Genomic_DNA"/>
</dbReference>
<dbReference type="Gene3D" id="3.40.30.10">
    <property type="entry name" value="Glutaredoxin"/>
    <property type="match status" value="1"/>
</dbReference>
<reference evidence="12 13" key="1">
    <citation type="submission" date="2018-10" db="EMBL/GenBank/DDBJ databases">
        <title>Butyricimonas faecalis sp. nov., isolated from human faeces and emended description of the genus Butyricimonas.</title>
        <authorList>
            <person name="Le Roy T."/>
            <person name="Van der Smissen P."/>
            <person name="Paquot A."/>
            <person name="Delzenne N."/>
            <person name="Muccioli G."/>
            <person name="Collet J.-F."/>
            <person name="Cani P.D."/>
        </authorList>
    </citation>
    <scope>NUCLEOTIDE SEQUENCE [LARGE SCALE GENOMIC DNA]</scope>
    <source>
        <strain evidence="12 13">H184</strain>
    </source>
</reference>
<evidence type="ECO:0000256" key="10">
    <source>
        <dbReference type="SAM" id="Phobius"/>
    </source>
</evidence>
<dbReference type="AlphaFoldDB" id="A0A3S9VR67"/>
<gene>
    <name evidence="12" type="ORF">D8S85_05035</name>
</gene>
<dbReference type="InterPro" id="IPR012932">
    <property type="entry name" value="VKOR"/>
</dbReference>
<name>A0A3S9VR67_9BACT</name>
<keyword evidence="7 10" id="KW-0472">Membrane</keyword>
<dbReference type="OrthoDB" id="1100563at2"/>
<evidence type="ECO:0000256" key="7">
    <source>
        <dbReference type="ARBA" id="ARBA00023136"/>
    </source>
</evidence>
<dbReference type="KEGG" id="buy:D8S85_05035"/>
<feature type="domain" description="Vitamin K epoxide reductase" evidence="11">
    <location>
        <begin position="47"/>
        <end position="174"/>
    </location>
</feature>
<dbReference type="InterPro" id="IPR036249">
    <property type="entry name" value="Thioredoxin-like_sf"/>
</dbReference>
<feature type="transmembrane region" description="Helical" evidence="10">
    <location>
        <begin position="101"/>
        <end position="122"/>
    </location>
</feature>
<keyword evidence="9" id="KW-0676">Redox-active center</keyword>
<evidence type="ECO:0000256" key="9">
    <source>
        <dbReference type="ARBA" id="ARBA00023284"/>
    </source>
</evidence>
<feature type="transmembrane region" description="Helical" evidence="10">
    <location>
        <begin position="44"/>
        <end position="63"/>
    </location>
</feature>
<feature type="transmembrane region" description="Helical" evidence="10">
    <location>
        <begin position="159"/>
        <end position="177"/>
    </location>
</feature>
<dbReference type="Gene3D" id="1.20.1440.130">
    <property type="entry name" value="VKOR domain"/>
    <property type="match status" value="1"/>
</dbReference>
<feature type="transmembrane region" description="Helical" evidence="10">
    <location>
        <begin position="128"/>
        <end position="147"/>
    </location>
</feature>
<dbReference type="GO" id="GO:0016020">
    <property type="term" value="C:membrane"/>
    <property type="evidence" value="ECO:0007669"/>
    <property type="project" value="UniProtKB-SubCell"/>
</dbReference>
<evidence type="ECO:0000256" key="8">
    <source>
        <dbReference type="ARBA" id="ARBA00023157"/>
    </source>
</evidence>
<evidence type="ECO:0000256" key="2">
    <source>
        <dbReference type="ARBA" id="ARBA00006214"/>
    </source>
</evidence>
<keyword evidence="8" id="KW-1015">Disulfide bond</keyword>
<dbReference type="Proteomes" id="UP000270673">
    <property type="component" value="Chromosome"/>
</dbReference>
<sequence length="405" mass="47140">MRTSKDTKINNKIELFMLKALGYIVLLLILYKTIIVFSQENLILVLYCILYGSGLFFSILLLLETYGFQFKIINRFCSNKSGSNGCSPVVLSKGATIIGEISWSDIGIVYFLSMYIISLLFSYESNNLALIISSFIAFPYTIFSVYYQWKIAKSWCRMCLMVQFILIVLFILSIIVLSGHNHTYKLTDLFSMTIVVLLTVTTYFSAKYILKTFISKKATVEQYRLFKFENLKHTLFLFEPLEPIEEVASVIYNKTAPDKITIIFRFDCTPCLYHLEEIIETIHAKMDIAIEFVFISWRTTLRKDLPMILHFTMLYLINPNKFLDELSQYISDYPQIDKYLSPTPEIDERAKTIIKSHVAWGAKNKINQTPTYLINNRMVNHHYKFNELVSILEANMIERKTNSLL</sequence>
<comment type="similarity">
    <text evidence="2">Belongs to the VKOR family.</text>
</comment>
<dbReference type="GO" id="GO:0048038">
    <property type="term" value="F:quinone binding"/>
    <property type="evidence" value="ECO:0007669"/>
    <property type="project" value="UniProtKB-KW"/>
</dbReference>
<dbReference type="SUPFAM" id="SSF52833">
    <property type="entry name" value="Thioredoxin-like"/>
    <property type="match status" value="1"/>
</dbReference>
<protein>
    <submittedName>
        <fullName evidence="12">Vitamin K epoxide reductase family protein</fullName>
    </submittedName>
</protein>
<dbReference type="Pfam" id="PF07884">
    <property type="entry name" value="VKOR"/>
    <property type="match status" value="1"/>
</dbReference>
<proteinExistence type="inferred from homology"/>
<evidence type="ECO:0000313" key="13">
    <source>
        <dbReference type="Proteomes" id="UP000270673"/>
    </source>
</evidence>
<evidence type="ECO:0000313" key="12">
    <source>
        <dbReference type="EMBL" id="AZS28981.1"/>
    </source>
</evidence>
<evidence type="ECO:0000256" key="3">
    <source>
        <dbReference type="ARBA" id="ARBA00022692"/>
    </source>
</evidence>
<keyword evidence="13" id="KW-1185">Reference proteome</keyword>
<dbReference type="GO" id="GO:0016491">
    <property type="term" value="F:oxidoreductase activity"/>
    <property type="evidence" value="ECO:0007669"/>
    <property type="project" value="UniProtKB-KW"/>
</dbReference>
<feature type="transmembrane region" description="Helical" evidence="10">
    <location>
        <begin position="20"/>
        <end position="38"/>
    </location>
</feature>
<accession>A0A3S9VR67</accession>
<keyword evidence="3 10" id="KW-0812">Transmembrane</keyword>
<keyword evidence="5 10" id="KW-1133">Transmembrane helix</keyword>
<evidence type="ECO:0000256" key="1">
    <source>
        <dbReference type="ARBA" id="ARBA00004141"/>
    </source>
</evidence>
<keyword evidence="4" id="KW-0874">Quinone</keyword>
<keyword evidence="6" id="KW-0560">Oxidoreductase</keyword>
<organism evidence="12 13">
    <name type="scientific">Butyricimonas faecalis</name>
    <dbReference type="NCBI Taxonomy" id="2093856"/>
    <lineage>
        <taxon>Bacteria</taxon>
        <taxon>Pseudomonadati</taxon>
        <taxon>Bacteroidota</taxon>
        <taxon>Bacteroidia</taxon>
        <taxon>Bacteroidales</taxon>
        <taxon>Odoribacteraceae</taxon>
        <taxon>Butyricimonas</taxon>
    </lineage>
</organism>
<dbReference type="CDD" id="cd12921">
    <property type="entry name" value="VKOR_4"/>
    <property type="match status" value="1"/>
</dbReference>
<feature type="transmembrane region" description="Helical" evidence="10">
    <location>
        <begin position="189"/>
        <end position="210"/>
    </location>
</feature>
<evidence type="ECO:0000256" key="6">
    <source>
        <dbReference type="ARBA" id="ARBA00023002"/>
    </source>
</evidence>
<dbReference type="InterPro" id="IPR038354">
    <property type="entry name" value="VKOR_sf"/>
</dbReference>
<evidence type="ECO:0000256" key="5">
    <source>
        <dbReference type="ARBA" id="ARBA00022989"/>
    </source>
</evidence>